<dbReference type="EMBL" id="FOQU01000005">
    <property type="protein sequence ID" value="SFJ13586.1"/>
    <property type="molecule type" value="Genomic_DNA"/>
</dbReference>
<dbReference type="GO" id="GO:0003824">
    <property type="term" value="F:catalytic activity"/>
    <property type="evidence" value="ECO:0007669"/>
    <property type="project" value="InterPro"/>
</dbReference>
<dbReference type="InterPro" id="IPR000120">
    <property type="entry name" value="Amidase"/>
</dbReference>
<dbReference type="SUPFAM" id="SSF75304">
    <property type="entry name" value="Amidase signature (AS) enzymes"/>
    <property type="match status" value="1"/>
</dbReference>
<dbReference type="PANTHER" id="PTHR11895:SF173">
    <property type="entry name" value="GLUTAMYL-TRNA AMIDOTRANSFERASE SUBUNIT A"/>
    <property type="match status" value="1"/>
</dbReference>
<dbReference type="RefSeq" id="WP_091014521.1">
    <property type="nucleotide sequence ID" value="NZ_CP041745.1"/>
</dbReference>
<evidence type="ECO:0000313" key="2">
    <source>
        <dbReference type="EMBL" id="SFJ13586.1"/>
    </source>
</evidence>
<sequence length="463" mass="49632">MPELYDLTAVALAQRFSERSLTPADYAEALLGHIACWEPHINALYRFDPQRVRTQAAAATQRWAAGIPLSPIDGIPVTIKELIATEGDPVPQGSAATVLTPATVDAPIAMRLREAGAVLIGKTTNPDYGMLTSGMSSMHGLTRNPWRLTMNPGGSSSGAAAAAAASYGPFHVGTDIGGSIRLPAGLCGLVGLKPSHGRVPIDPYYIGRCAGPMTRTIDDCALLMQFLSLPDSRDATSLPYEAIDWTIDAADVRGMRIGLMLEAGCGLAPEAEVVAAVQAAAELFAQHGAVIVPVAPVLNREMLDGIDRFFQARLLGDLEKLPEDRRARILPYILEWAGQGAAVSGVEAIRSFNRTFEIRAAAARPFQDVDAILSPVNPISSFPAEWASPINDPLRPFEHIGFTLPWNMGEQPALSINCGYTSNDMPIGLQIVGPRFADRLVLQIGKAYENWRGAMPRWPVPPA</sequence>
<dbReference type="PANTHER" id="PTHR11895">
    <property type="entry name" value="TRANSAMIDASE"/>
    <property type="match status" value="1"/>
</dbReference>
<dbReference type="InterPro" id="IPR036928">
    <property type="entry name" value="AS_sf"/>
</dbReference>
<evidence type="ECO:0000259" key="1">
    <source>
        <dbReference type="Pfam" id="PF01425"/>
    </source>
</evidence>
<feature type="domain" description="Amidase" evidence="1">
    <location>
        <begin position="28"/>
        <end position="442"/>
    </location>
</feature>
<dbReference type="OrthoDB" id="8576090at2"/>
<dbReference type="AlphaFoldDB" id="A0A1I3NXS7"/>
<proteinExistence type="predicted"/>
<accession>A0A1I3NXS7</accession>
<dbReference type="STRING" id="420953.SAMN05192543_105543"/>
<gene>
    <name evidence="2" type="ORF">SAMN05192543_105543</name>
</gene>
<reference evidence="2 3" key="1">
    <citation type="submission" date="2016-10" db="EMBL/GenBank/DDBJ databases">
        <authorList>
            <person name="de Groot N.N."/>
        </authorList>
    </citation>
    <scope>NUCLEOTIDE SEQUENCE [LARGE SCALE GENOMIC DNA]</scope>
    <source>
        <strain evidence="2 3">LMG 23650</strain>
    </source>
</reference>
<protein>
    <submittedName>
        <fullName evidence="2">Amidase</fullName>
    </submittedName>
</protein>
<dbReference type="InterPro" id="IPR023631">
    <property type="entry name" value="Amidase_dom"/>
</dbReference>
<evidence type="ECO:0000313" key="3">
    <source>
        <dbReference type="Proteomes" id="UP000199548"/>
    </source>
</evidence>
<dbReference type="Gene3D" id="3.90.1300.10">
    <property type="entry name" value="Amidase signature (AS) domain"/>
    <property type="match status" value="1"/>
</dbReference>
<dbReference type="NCBIfam" id="NF005450">
    <property type="entry name" value="PRK07042.1"/>
    <property type="match status" value="1"/>
</dbReference>
<dbReference type="Pfam" id="PF01425">
    <property type="entry name" value="Amidase"/>
    <property type="match status" value="1"/>
</dbReference>
<name>A0A1I3NXS7_9BURK</name>
<keyword evidence="3" id="KW-1185">Reference proteome</keyword>
<organism evidence="2 3">
    <name type="scientific">Paraburkholderia megapolitana</name>
    <dbReference type="NCBI Taxonomy" id="420953"/>
    <lineage>
        <taxon>Bacteria</taxon>
        <taxon>Pseudomonadati</taxon>
        <taxon>Pseudomonadota</taxon>
        <taxon>Betaproteobacteria</taxon>
        <taxon>Burkholderiales</taxon>
        <taxon>Burkholderiaceae</taxon>
        <taxon>Paraburkholderia</taxon>
    </lineage>
</organism>
<dbReference type="Proteomes" id="UP000199548">
    <property type="component" value="Unassembled WGS sequence"/>
</dbReference>